<dbReference type="PANTHER" id="PTHR30629:SF2">
    <property type="entry name" value="PROPHAGE INTEGRASE INTS-RELATED"/>
    <property type="match status" value="1"/>
</dbReference>
<dbReference type="Pfam" id="PF22022">
    <property type="entry name" value="Phage_int_M"/>
    <property type="match status" value="1"/>
</dbReference>
<evidence type="ECO:0000313" key="8">
    <source>
        <dbReference type="Proteomes" id="UP000292307"/>
    </source>
</evidence>
<dbReference type="InterPro" id="IPR002104">
    <property type="entry name" value="Integrase_catalytic"/>
</dbReference>
<keyword evidence="8" id="KW-1185">Reference proteome</keyword>
<dbReference type="GO" id="GO:0006310">
    <property type="term" value="P:DNA recombination"/>
    <property type="evidence" value="ECO:0007669"/>
    <property type="project" value="UniProtKB-KW"/>
</dbReference>
<reference evidence="7 8" key="2">
    <citation type="submission" date="2019-02" db="EMBL/GenBank/DDBJ databases">
        <title>Draft Genome Sequences of Six Type Strains of the Genus Massilia.</title>
        <authorList>
            <person name="Miess H."/>
            <person name="Frediansyhah A."/>
            <person name="Gross H."/>
        </authorList>
    </citation>
    <scope>NUCLEOTIDE SEQUENCE [LARGE SCALE GENOMIC DNA]</scope>
    <source>
        <strain evidence="7 8">DSM 17472</strain>
    </source>
</reference>
<dbReference type="InterPro" id="IPR010998">
    <property type="entry name" value="Integrase_recombinase_N"/>
</dbReference>
<dbReference type="Proteomes" id="UP000628442">
    <property type="component" value="Unassembled WGS sequence"/>
</dbReference>
<dbReference type="SUPFAM" id="SSF56349">
    <property type="entry name" value="DNA breaking-rejoining enzymes"/>
    <property type="match status" value="1"/>
</dbReference>
<evidence type="ECO:0000256" key="2">
    <source>
        <dbReference type="ARBA" id="ARBA00022908"/>
    </source>
</evidence>
<dbReference type="CDD" id="cd00801">
    <property type="entry name" value="INT_P4_C"/>
    <property type="match status" value="1"/>
</dbReference>
<dbReference type="EMBL" id="CP036401">
    <property type="protein sequence ID" value="QBI01191.1"/>
    <property type="molecule type" value="Genomic_DNA"/>
</dbReference>
<proteinExistence type="inferred from homology"/>
<sequence>MLTDAKLRSLKPAERAYKVADRDGMYVVVSPSGGVSFRYNYRINGRQETLVLGSYGPDGLTLAGAREQLMKARKQVAEGISPARIKAETIGFRKDQLRFGEWAEEWLEKYKMAESTQDARRFVFEHDLRKPFGALLLHEITEQGVRQLCDRIVSRGAPAVAVHAREIVMLVFRYAAQRGEKHPNPADGVPPASIAKFEPRDRTLSTHEIKQFYRYLDRTQCAPTIRIAARMLLLTMVRKSELTDATWSEIDFANRVWTIPGVRMKRRNPHNVYLPNQVLDMLIALKTCAAGSRYLLPSRYDPDKPMAGATLNLVLRSVVEAAKADGVTMTDFSPHDLRRTGSTLLHEAGFNSDWIEKCLAHEQKGVRAVYNKAEYAEQRRNMMQLWADMIDQWVAATE</sequence>
<feature type="domain" description="Tyr recombinase" evidence="5">
    <location>
        <begin position="199"/>
        <end position="384"/>
    </location>
</feature>
<evidence type="ECO:0000313" key="6">
    <source>
        <dbReference type="EMBL" id="GGY48813.1"/>
    </source>
</evidence>
<dbReference type="Proteomes" id="UP000292307">
    <property type="component" value="Chromosome"/>
</dbReference>
<dbReference type="InterPro" id="IPR053876">
    <property type="entry name" value="Phage_int_M"/>
</dbReference>
<name>A0A411WWM9_9BURK</name>
<dbReference type="AlphaFoldDB" id="A0A411WWM9"/>
<evidence type="ECO:0000313" key="9">
    <source>
        <dbReference type="Proteomes" id="UP000628442"/>
    </source>
</evidence>
<dbReference type="OrthoDB" id="9775880at2"/>
<keyword evidence="2" id="KW-0229">DNA integration</keyword>
<keyword evidence="3" id="KW-0238">DNA-binding</keyword>
<dbReference type="RefSeq" id="WP_131145313.1">
    <property type="nucleotide sequence ID" value="NZ_BMWV01000007.1"/>
</dbReference>
<dbReference type="GO" id="GO:0015074">
    <property type="term" value="P:DNA integration"/>
    <property type="evidence" value="ECO:0007669"/>
    <property type="project" value="UniProtKB-KW"/>
</dbReference>
<dbReference type="GO" id="GO:0003677">
    <property type="term" value="F:DNA binding"/>
    <property type="evidence" value="ECO:0007669"/>
    <property type="project" value="UniProtKB-KW"/>
</dbReference>
<dbReference type="PANTHER" id="PTHR30629">
    <property type="entry name" value="PROPHAGE INTEGRASE"/>
    <property type="match status" value="1"/>
</dbReference>
<evidence type="ECO:0000313" key="7">
    <source>
        <dbReference type="EMBL" id="QBI01191.1"/>
    </source>
</evidence>
<reference evidence="6" key="3">
    <citation type="submission" date="2022-12" db="EMBL/GenBank/DDBJ databases">
        <authorList>
            <person name="Sun Q."/>
            <person name="Kim S."/>
        </authorList>
    </citation>
    <scope>NUCLEOTIDE SEQUENCE</scope>
    <source>
        <strain evidence="6">KCTC 12343</strain>
    </source>
</reference>
<dbReference type="InterPro" id="IPR038488">
    <property type="entry name" value="Integrase_DNA-bd_sf"/>
</dbReference>
<evidence type="ECO:0000256" key="1">
    <source>
        <dbReference type="ARBA" id="ARBA00008857"/>
    </source>
</evidence>
<dbReference type="InterPro" id="IPR025166">
    <property type="entry name" value="Integrase_DNA_bind_dom"/>
</dbReference>
<comment type="similarity">
    <text evidence="1">Belongs to the 'phage' integrase family.</text>
</comment>
<gene>
    <name evidence="7" type="ORF">EYF70_10300</name>
    <name evidence="6" type="ORF">GCM10007387_33840</name>
</gene>
<dbReference type="InterPro" id="IPR011010">
    <property type="entry name" value="DNA_brk_join_enz"/>
</dbReference>
<dbReference type="Gene3D" id="1.10.443.10">
    <property type="entry name" value="Intergrase catalytic core"/>
    <property type="match status" value="1"/>
</dbReference>
<organism evidence="6 9">
    <name type="scientific">Pseudoduganella albidiflava</name>
    <dbReference type="NCBI Taxonomy" id="321983"/>
    <lineage>
        <taxon>Bacteria</taxon>
        <taxon>Pseudomonadati</taxon>
        <taxon>Pseudomonadota</taxon>
        <taxon>Betaproteobacteria</taxon>
        <taxon>Burkholderiales</taxon>
        <taxon>Oxalobacteraceae</taxon>
        <taxon>Telluria group</taxon>
        <taxon>Pseudoduganella</taxon>
    </lineage>
</organism>
<dbReference type="InterPro" id="IPR013762">
    <property type="entry name" value="Integrase-like_cat_sf"/>
</dbReference>
<protein>
    <submittedName>
        <fullName evidence="6 7">Integrase</fullName>
    </submittedName>
</protein>
<evidence type="ECO:0000259" key="5">
    <source>
        <dbReference type="PROSITE" id="PS51898"/>
    </source>
</evidence>
<dbReference type="EMBL" id="BMWV01000007">
    <property type="protein sequence ID" value="GGY48813.1"/>
    <property type="molecule type" value="Genomic_DNA"/>
</dbReference>
<dbReference type="Pfam" id="PF13356">
    <property type="entry name" value="Arm-DNA-bind_3"/>
    <property type="match status" value="1"/>
</dbReference>
<dbReference type="Gene3D" id="1.10.150.130">
    <property type="match status" value="1"/>
</dbReference>
<accession>A0A411WWM9</accession>
<dbReference type="Pfam" id="PF00589">
    <property type="entry name" value="Phage_integrase"/>
    <property type="match status" value="1"/>
</dbReference>
<keyword evidence="4" id="KW-0233">DNA recombination</keyword>
<dbReference type="InterPro" id="IPR050808">
    <property type="entry name" value="Phage_Integrase"/>
</dbReference>
<reference evidence="6" key="1">
    <citation type="journal article" date="2014" name="Int. J. Syst. Evol. Microbiol.">
        <title>Complete genome sequence of Corynebacterium casei LMG S-19264T (=DSM 44701T), isolated from a smear-ripened cheese.</title>
        <authorList>
            <consortium name="US DOE Joint Genome Institute (JGI-PGF)"/>
            <person name="Walter F."/>
            <person name="Albersmeier A."/>
            <person name="Kalinowski J."/>
            <person name="Ruckert C."/>
        </authorList>
    </citation>
    <scope>NUCLEOTIDE SEQUENCE</scope>
    <source>
        <strain evidence="6">KCTC 12343</strain>
    </source>
</reference>
<evidence type="ECO:0000256" key="4">
    <source>
        <dbReference type="ARBA" id="ARBA00023172"/>
    </source>
</evidence>
<evidence type="ECO:0000256" key="3">
    <source>
        <dbReference type="ARBA" id="ARBA00023125"/>
    </source>
</evidence>
<dbReference type="Gene3D" id="3.30.160.390">
    <property type="entry name" value="Integrase, DNA-binding domain"/>
    <property type="match status" value="1"/>
</dbReference>
<dbReference type="PROSITE" id="PS51898">
    <property type="entry name" value="TYR_RECOMBINASE"/>
    <property type="match status" value="1"/>
</dbReference>